<proteinExistence type="predicted"/>
<sequence>MLFVPNCYFRPYLRAVLYGIAAATASLLLAALLAALLRVPALRAGILDRRRQRRLPLLGGLAVVSVTCLVAWVGQRTGVAPLGEGVVQLLYAAAAMAALGLVADIWRLRPRVLFAGTALAAAWVVPYGETGVLGGLLALGWIVLATFAFKGLDHADGLAGTVGVFTAFGAGACAAAEIMDGLAVLLSVLAAALTGFLMHNWHPARIGLGACGSLFTGFLLSSSVVFTRAGYGLRPSAAVVFCLAAVALADAALVVLARGLARRPLWKRGPDHLAHRLRGLGLTPAGTVVLLGAGSFSAVLVGVLVHTGWTGEGAALWVGGGALLAVLVLLRIRVRIPAQAPRRGPSTQVRGQVTSQLRVRNG</sequence>
<keyword evidence="6 8" id="KW-0472">Membrane</keyword>
<evidence type="ECO:0000256" key="2">
    <source>
        <dbReference type="ARBA" id="ARBA00022475"/>
    </source>
</evidence>
<evidence type="ECO:0000256" key="7">
    <source>
        <dbReference type="SAM" id="MobiDB-lite"/>
    </source>
</evidence>
<protein>
    <submittedName>
        <fullName evidence="9">UDP-GlcNAc:undecaprenyl-phosphate GlcNAc-1-phosphate transferase</fullName>
    </submittedName>
</protein>
<dbReference type="EMBL" id="VFNX01000001">
    <property type="protein sequence ID" value="TQK97654.1"/>
    <property type="molecule type" value="Genomic_DNA"/>
</dbReference>
<feature type="transmembrane region" description="Helical" evidence="8">
    <location>
        <begin position="315"/>
        <end position="334"/>
    </location>
</feature>
<keyword evidence="2" id="KW-1003">Cell membrane</keyword>
<feature type="transmembrane region" description="Helical" evidence="8">
    <location>
        <begin position="238"/>
        <end position="261"/>
    </location>
</feature>
<dbReference type="GO" id="GO:0016780">
    <property type="term" value="F:phosphotransferase activity, for other substituted phosphate groups"/>
    <property type="evidence" value="ECO:0007669"/>
    <property type="project" value="InterPro"/>
</dbReference>
<feature type="transmembrane region" description="Helical" evidence="8">
    <location>
        <begin position="15"/>
        <end position="37"/>
    </location>
</feature>
<keyword evidence="10" id="KW-1185">Reference proteome</keyword>
<dbReference type="GO" id="GO:0009103">
    <property type="term" value="P:lipopolysaccharide biosynthetic process"/>
    <property type="evidence" value="ECO:0007669"/>
    <property type="project" value="TreeGrafter"/>
</dbReference>
<dbReference type="STRING" id="164348.BFF78_20275"/>
<keyword evidence="5 8" id="KW-1133">Transmembrane helix</keyword>
<evidence type="ECO:0000256" key="8">
    <source>
        <dbReference type="SAM" id="Phobius"/>
    </source>
</evidence>
<feature type="transmembrane region" description="Helical" evidence="8">
    <location>
        <begin position="57"/>
        <end position="74"/>
    </location>
</feature>
<evidence type="ECO:0000256" key="4">
    <source>
        <dbReference type="ARBA" id="ARBA00022692"/>
    </source>
</evidence>
<dbReference type="Proteomes" id="UP000318103">
    <property type="component" value="Unassembled WGS sequence"/>
</dbReference>
<feature type="transmembrane region" description="Helical" evidence="8">
    <location>
        <begin position="164"/>
        <end position="194"/>
    </location>
</feature>
<feature type="compositionally biased region" description="Polar residues" evidence="7">
    <location>
        <begin position="345"/>
        <end position="362"/>
    </location>
</feature>
<dbReference type="GO" id="GO:0071555">
    <property type="term" value="P:cell wall organization"/>
    <property type="evidence" value="ECO:0007669"/>
    <property type="project" value="TreeGrafter"/>
</dbReference>
<reference evidence="9 10" key="1">
    <citation type="submission" date="2019-06" db="EMBL/GenBank/DDBJ databases">
        <title>Sequencing the genomes of 1000 actinobacteria strains.</title>
        <authorList>
            <person name="Klenk H.-P."/>
        </authorList>
    </citation>
    <scope>NUCLEOTIDE SEQUENCE [LARGE SCALE GENOMIC DNA]</scope>
    <source>
        <strain evidence="9 10">DSM 41929</strain>
    </source>
</reference>
<keyword evidence="4 8" id="KW-0812">Transmembrane</keyword>
<feature type="transmembrane region" description="Helical" evidence="8">
    <location>
        <begin position="282"/>
        <end position="309"/>
    </location>
</feature>
<feature type="transmembrane region" description="Helical" evidence="8">
    <location>
        <begin position="86"/>
        <end position="106"/>
    </location>
</feature>
<feature type="transmembrane region" description="Helical" evidence="8">
    <location>
        <begin position="118"/>
        <end position="144"/>
    </location>
</feature>
<feature type="transmembrane region" description="Helical" evidence="8">
    <location>
        <begin position="206"/>
        <end position="226"/>
    </location>
</feature>
<evidence type="ECO:0000256" key="3">
    <source>
        <dbReference type="ARBA" id="ARBA00022679"/>
    </source>
</evidence>
<dbReference type="PANTHER" id="PTHR22926:SF3">
    <property type="entry name" value="UNDECAPRENYL-PHOSPHATE ALPHA-N-ACETYLGLUCOSAMINYL 1-PHOSPHATE TRANSFERASE"/>
    <property type="match status" value="1"/>
</dbReference>
<evidence type="ECO:0000256" key="5">
    <source>
        <dbReference type="ARBA" id="ARBA00022989"/>
    </source>
</evidence>
<dbReference type="PANTHER" id="PTHR22926">
    <property type="entry name" value="PHOSPHO-N-ACETYLMURAMOYL-PENTAPEPTIDE-TRANSFERASE"/>
    <property type="match status" value="1"/>
</dbReference>
<comment type="caution">
    <text evidence="9">The sequence shown here is derived from an EMBL/GenBank/DDBJ whole genome shotgun (WGS) entry which is preliminary data.</text>
</comment>
<evidence type="ECO:0000313" key="10">
    <source>
        <dbReference type="Proteomes" id="UP000318103"/>
    </source>
</evidence>
<dbReference type="GO" id="GO:0005886">
    <property type="term" value="C:plasma membrane"/>
    <property type="evidence" value="ECO:0007669"/>
    <property type="project" value="UniProtKB-SubCell"/>
</dbReference>
<keyword evidence="3 9" id="KW-0808">Transferase</keyword>
<gene>
    <name evidence="9" type="ORF">FB563_2632</name>
</gene>
<dbReference type="AlphaFoldDB" id="A0A542UEZ7"/>
<comment type="subcellular location">
    <subcellularLocation>
        <location evidence="1">Cell membrane</location>
        <topology evidence="1">Multi-pass membrane protein</topology>
    </subcellularLocation>
</comment>
<feature type="region of interest" description="Disordered" evidence="7">
    <location>
        <begin position="342"/>
        <end position="362"/>
    </location>
</feature>
<dbReference type="CDD" id="cd06853">
    <property type="entry name" value="GT_WecA_like"/>
    <property type="match status" value="1"/>
</dbReference>
<name>A0A542UEZ7_9ACTN</name>
<dbReference type="Pfam" id="PF00953">
    <property type="entry name" value="Glycos_transf_4"/>
    <property type="match status" value="1"/>
</dbReference>
<accession>A0A542UEZ7</accession>
<evidence type="ECO:0000256" key="6">
    <source>
        <dbReference type="ARBA" id="ARBA00023136"/>
    </source>
</evidence>
<evidence type="ECO:0000256" key="1">
    <source>
        <dbReference type="ARBA" id="ARBA00004651"/>
    </source>
</evidence>
<organism evidence="9 10">
    <name type="scientific">Streptomyces puniciscabiei</name>
    <dbReference type="NCBI Taxonomy" id="164348"/>
    <lineage>
        <taxon>Bacteria</taxon>
        <taxon>Bacillati</taxon>
        <taxon>Actinomycetota</taxon>
        <taxon>Actinomycetes</taxon>
        <taxon>Kitasatosporales</taxon>
        <taxon>Streptomycetaceae</taxon>
        <taxon>Streptomyces</taxon>
    </lineage>
</organism>
<dbReference type="GO" id="GO:0044038">
    <property type="term" value="P:cell wall macromolecule biosynthetic process"/>
    <property type="evidence" value="ECO:0007669"/>
    <property type="project" value="TreeGrafter"/>
</dbReference>
<evidence type="ECO:0000313" key="9">
    <source>
        <dbReference type="EMBL" id="TQK97654.1"/>
    </source>
</evidence>
<dbReference type="InterPro" id="IPR000715">
    <property type="entry name" value="Glycosyl_transferase_4"/>
</dbReference>